<dbReference type="AlphaFoldDB" id="V6YZQ3"/>
<evidence type="ECO:0000313" key="1">
    <source>
        <dbReference type="EMBL" id="ESV54195.1"/>
    </source>
</evidence>
<proteinExistence type="predicted"/>
<dbReference type="EMBL" id="ANQC01000038">
    <property type="protein sequence ID" value="ESV54195.1"/>
    <property type="molecule type" value="Genomic_DNA"/>
</dbReference>
<organism evidence="1 2">
    <name type="scientific">Streptococcus agalactiae LMG 14747</name>
    <dbReference type="NCBI Taxonomy" id="1154860"/>
    <lineage>
        <taxon>Bacteria</taxon>
        <taxon>Bacillati</taxon>
        <taxon>Bacillota</taxon>
        <taxon>Bacilli</taxon>
        <taxon>Lactobacillales</taxon>
        <taxon>Streptococcaceae</taxon>
        <taxon>Streptococcus</taxon>
    </lineage>
</organism>
<dbReference type="Proteomes" id="UP000018482">
    <property type="component" value="Unassembled WGS sequence"/>
</dbReference>
<protein>
    <submittedName>
        <fullName evidence="1">Uncharacterized protein</fullName>
    </submittedName>
</protein>
<accession>V6YZQ3</accession>
<gene>
    <name evidence="1" type="ORF">SAG0136_02760</name>
</gene>
<sequence>MEQSFLKNGLLVMTVVDLVASLENSVQECVGYFLRKNKV</sequence>
<name>V6YZQ3_STRAG</name>
<evidence type="ECO:0000313" key="2">
    <source>
        <dbReference type="Proteomes" id="UP000018482"/>
    </source>
</evidence>
<reference evidence="1 2" key="1">
    <citation type="submission" date="2013-05" db="EMBL/GenBank/DDBJ databases">
        <authorList>
            <person name="Richards V.P."/>
            <person name="Durkin S.A.S."/>
            <person name="Kim M."/>
            <person name="Pavinski Bitar P.D."/>
            <person name="Stanhope M.J."/>
            <person name="Town C.D."/>
            <person name="Venter J.C."/>
        </authorList>
    </citation>
    <scope>NUCLEOTIDE SEQUENCE [LARGE SCALE GENOMIC DNA]</scope>
    <source>
        <strain evidence="1 2">LMG 14747</strain>
    </source>
</reference>
<comment type="caution">
    <text evidence="1">The sequence shown here is derived from an EMBL/GenBank/DDBJ whole genome shotgun (WGS) entry which is preliminary data.</text>
</comment>